<evidence type="ECO:0000256" key="3">
    <source>
        <dbReference type="ARBA" id="ARBA00022692"/>
    </source>
</evidence>
<accession>A0AAD6APH6</accession>
<dbReference type="PROSITE" id="PS50267">
    <property type="entry name" value="NA_NEUROTRAN_SYMP_3"/>
    <property type="match status" value="1"/>
</dbReference>
<feature type="binding site" evidence="6">
    <location>
        <position position="52"/>
    </location>
    <ligand>
        <name>Na(+)</name>
        <dbReference type="ChEBI" id="CHEBI:29101"/>
        <label>1</label>
    </ligand>
</feature>
<evidence type="ECO:0000256" key="6">
    <source>
        <dbReference type="PIRSR" id="PIRSR600175-1"/>
    </source>
</evidence>
<feature type="binding site" evidence="6">
    <location>
        <position position="45"/>
    </location>
    <ligand>
        <name>Na(+)</name>
        <dbReference type="ChEBI" id="CHEBI:29101"/>
        <label>1</label>
    </ligand>
</feature>
<reference evidence="9" key="1">
    <citation type="submission" date="2022-11" db="EMBL/GenBank/DDBJ databases">
        <title>Chromosome-level genome of Pogonophryne albipinna.</title>
        <authorList>
            <person name="Jo E."/>
        </authorList>
    </citation>
    <scope>NUCLEOTIDE SEQUENCE</scope>
    <source>
        <strain evidence="9">SGF0006</strain>
        <tissue evidence="9">Muscle</tissue>
    </source>
</reference>
<feature type="transmembrane region" description="Helical" evidence="8">
    <location>
        <begin position="220"/>
        <end position="240"/>
    </location>
</feature>
<evidence type="ECO:0000313" key="10">
    <source>
        <dbReference type="Proteomes" id="UP001219934"/>
    </source>
</evidence>
<protein>
    <recommendedName>
        <fullName evidence="7">Transporter</fullName>
    </recommendedName>
</protein>
<feature type="transmembrane region" description="Helical" evidence="8">
    <location>
        <begin position="441"/>
        <end position="464"/>
    </location>
</feature>
<keyword evidence="6" id="KW-0915">Sodium</keyword>
<dbReference type="EMBL" id="JAPTMU010000018">
    <property type="protein sequence ID" value="KAJ4928387.1"/>
    <property type="molecule type" value="Genomic_DNA"/>
</dbReference>
<dbReference type="GO" id="GO:0015175">
    <property type="term" value="F:neutral L-amino acid transmembrane transporter activity"/>
    <property type="evidence" value="ECO:0007669"/>
    <property type="project" value="TreeGrafter"/>
</dbReference>
<dbReference type="PROSITE" id="PS00610">
    <property type="entry name" value="NA_NEUROTRAN_SYMP_1"/>
    <property type="match status" value="1"/>
</dbReference>
<evidence type="ECO:0000256" key="5">
    <source>
        <dbReference type="ARBA" id="ARBA00023136"/>
    </source>
</evidence>
<comment type="similarity">
    <text evidence="7">Belongs to the sodium:neurotransmitter symporter (SNF) (TC 2.A.22) family.</text>
</comment>
<feature type="transmembrane region" description="Helical" evidence="8">
    <location>
        <begin position="191"/>
        <end position="211"/>
    </location>
</feature>
<keyword evidence="7" id="KW-0769">Symport</keyword>
<keyword evidence="4 8" id="KW-1133">Transmembrane helix</keyword>
<dbReference type="PRINTS" id="PR00176">
    <property type="entry name" value="NANEUSMPORT"/>
</dbReference>
<feature type="transmembrane region" description="Helical" evidence="8">
    <location>
        <begin position="39"/>
        <end position="57"/>
    </location>
</feature>
<gene>
    <name evidence="9" type="ORF">JOQ06_016179</name>
</gene>
<keyword evidence="10" id="KW-1185">Reference proteome</keyword>
<dbReference type="Pfam" id="PF00209">
    <property type="entry name" value="SNF"/>
    <property type="match status" value="2"/>
</dbReference>
<feature type="transmembrane region" description="Helical" evidence="8">
    <location>
        <begin position="69"/>
        <end position="90"/>
    </location>
</feature>
<dbReference type="GO" id="GO:0015293">
    <property type="term" value="F:symporter activity"/>
    <property type="evidence" value="ECO:0007669"/>
    <property type="project" value="UniProtKB-KW"/>
</dbReference>
<keyword evidence="2 7" id="KW-0813">Transport</keyword>
<feature type="transmembrane region" description="Helical" evidence="8">
    <location>
        <begin position="410"/>
        <end position="435"/>
    </location>
</feature>
<dbReference type="PANTHER" id="PTHR11616">
    <property type="entry name" value="SODIUM/CHLORIDE DEPENDENT TRANSPORTER"/>
    <property type="match status" value="1"/>
</dbReference>
<dbReference type="GO" id="GO:0031526">
    <property type="term" value="C:brush border membrane"/>
    <property type="evidence" value="ECO:0007669"/>
    <property type="project" value="TreeGrafter"/>
</dbReference>
<dbReference type="AlphaFoldDB" id="A0AAD6APH6"/>
<comment type="caution">
    <text evidence="9">The sequence shown here is derived from an EMBL/GenBank/DDBJ whole genome shotgun (WGS) entry which is preliminary data.</text>
</comment>
<dbReference type="PROSITE" id="PS00754">
    <property type="entry name" value="NA_NEUROTRAN_SYMP_2"/>
    <property type="match status" value="1"/>
</dbReference>
<dbReference type="PANTHER" id="PTHR11616:SF285">
    <property type="entry name" value="TRANSPORTER"/>
    <property type="match status" value="1"/>
</dbReference>
<evidence type="ECO:0000256" key="1">
    <source>
        <dbReference type="ARBA" id="ARBA00004141"/>
    </source>
</evidence>
<dbReference type="InterPro" id="IPR037272">
    <property type="entry name" value="SNS_sf"/>
</dbReference>
<evidence type="ECO:0000256" key="4">
    <source>
        <dbReference type="ARBA" id="ARBA00022989"/>
    </source>
</evidence>
<evidence type="ECO:0000256" key="8">
    <source>
        <dbReference type="SAM" id="Phobius"/>
    </source>
</evidence>
<feature type="transmembrane region" description="Helical" evidence="8">
    <location>
        <begin position="301"/>
        <end position="323"/>
    </location>
</feature>
<keyword evidence="3 7" id="KW-0812">Transmembrane</keyword>
<dbReference type="Proteomes" id="UP001219934">
    <property type="component" value="Unassembled WGS sequence"/>
</dbReference>
<proteinExistence type="inferred from homology"/>
<dbReference type="GO" id="GO:0035725">
    <property type="term" value="P:sodium ion transmembrane transport"/>
    <property type="evidence" value="ECO:0007669"/>
    <property type="project" value="TreeGrafter"/>
</dbReference>
<keyword evidence="6" id="KW-0479">Metal-binding</keyword>
<feature type="transmembrane region" description="Helical" evidence="8">
    <location>
        <begin position="534"/>
        <end position="560"/>
    </location>
</feature>
<comment type="subcellular location">
    <subcellularLocation>
        <location evidence="1">Membrane</location>
        <topology evidence="1">Multi-pass membrane protein</topology>
    </subcellularLocation>
</comment>
<dbReference type="GO" id="GO:0046872">
    <property type="term" value="F:metal ion binding"/>
    <property type="evidence" value="ECO:0007669"/>
    <property type="project" value="UniProtKB-KW"/>
</dbReference>
<evidence type="ECO:0000256" key="2">
    <source>
        <dbReference type="ARBA" id="ARBA00022448"/>
    </source>
</evidence>
<feature type="binding site" evidence="6">
    <location>
        <position position="377"/>
    </location>
    <ligand>
        <name>Na(+)</name>
        <dbReference type="ChEBI" id="CHEBI:29101"/>
        <label>1</label>
    </ligand>
</feature>
<dbReference type="SUPFAM" id="SSF161070">
    <property type="entry name" value="SNF-like"/>
    <property type="match status" value="1"/>
</dbReference>
<sequence>MRLVLPNPGLDLRIPSYEDLDRMDKEEDDRPKWDNKAQYILTCVGFCIGLGNVWRFPYLCQSHGGGAFLIPYLILMVLEGMPLLLLEFAIGQRLRKGSVGVWRSINPYLTGVGIASMLVSLLVGLYYNTLVAWIIWYLFNSFQNPLPWTQCPLNENGTGFVPECEQSSTVDYYFYRVTLSSTTSIAESGGINWPIVLCLLTAWTIVAICCIRGISTAGKVVYVTAILPYIVLGIFLIRGLTLKGAMTGLKFLFTPDVNELIKPSTWLDAGAQVFYAFGLGWGGLISFSSYNPVHNNCVQDAVILSVVTSLTSVYAAAVTYSIIGFRATEKYDTCISDNIMKLLNTFDLPEDNITTSNYEEAFNSLNSSYPDIVRALDIKTCDMQTLLSEGVEGTGLAFIVFTEAITKMPVLTGLTCAIAFIICLLFAQNSGLYWVTLFDNFAGSVPLLTIGLFEMIAVVYIYGIDRLNEDFEFMVGYKPSIFWQISWRFTSPLIVLVILVFYLVTQVQEALTYSVWDPDSEKFPSLASVPYPSWIYVIIFLLAGVPSLTVPAYALCRFVFVCCKNKN</sequence>
<feature type="transmembrane region" description="Helical" evidence="8">
    <location>
        <begin position="485"/>
        <end position="504"/>
    </location>
</feature>
<dbReference type="InterPro" id="IPR000175">
    <property type="entry name" value="Na/ntran_symport"/>
</dbReference>
<keyword evidence="5 8" id="KW-0472">Membrane</keyword>
<organism evidence="9 10">
    <name type="scientific">Pogonophryne albipinna</name>
    <dbReference type="NCBI Taxonomy" id="1090488"/>
    <lineage>
        <taxon>Eukaryota</taxon>
        <taxon>Metazoa</taxon>
        <taxon>Chordata</taxon>
        <taxon>Craniata</taxon>
        <taxon>Vertebrata</taxon>
        <taxon>Euteleostomi</taxon>
        <taxon>Actinopterygii</taxon>
        <taxon>Neopterygii</taxon>
        <taxon>Teleostei</taxon>
        <taxon>Neoteleostei</taxon>
        <taxon>Acanthomorphata</taxon>
        <taxon>Eupercaria</taxon>
        <taxon>Perciformes</taxon>
        <taxon>Notothenioidei</taxon>
        <taxon>Pogonophryne</taxon>
    </lineage>
</organism>
<evidence type="ECO:0000313" key="9">
    <source>
        <dbReference type="EMBL" id="KAJ4928387.1"/>
    </source>
</evidence>
<evidence type="ECO:0000256" key="7">
    <source>
        <dbReference type="RuleBase" id="RU003732"/>
    </source>
</evidence>
<feature type="transmembrane region" description="Helical" evidence="8">
    <location>
        <begin position="111"/>
        <end position="139"/>
    </location>
</feature>
<name>A0AAD6APH6_9TELE</name>